<organism evidence="1 2">
    <name type="scientific">Halopelagius inordinatus</name>
    <dbReference type="NCBI Taxonomy" id="553467"/>
    <lineage>
        <taxon>Archaea</taxon>
        <taxon>Methanobacteriati</taxon>
        <taxon>Methanobacteriota</taxon>
        <taxon>Stenosarchaea group</taxon>
        <taxon>Halobacteria</taxon>
        <taxon>Halobacteriales</taxon>
        <taxon>Haloferacaceae</taxon>
    </lineage>
</organism>
<evidence type="ECO:0000313" key="2">
    <source>
        <dbReference type="Proteomes" id="UP000198876"/>
    </source>
</evidence>
<dbReference type="Proteomes" id="UP000198876">
    <property type="component" value="Unassembled WGS sequence"/>
</dbReference>
<evidence type="ECO:0000313" key="1">
    <source>
        <dbReference type="EMBL" id="SFF82208.1"/>
    </source>
</evidence>
<accession>A0A1I2LUF8</accession>
<dbReference type="RefSeq" id="WP_092887735.1">
    <property type="nucleotide sequence ID" value="NZ_FOOQ01000001.1"/>
</dbReference>
<keyword evidence="2" id="KW-1185">Reference proteome</keyword>
<evidence type="ECO:0008006" key="3">
    <source>
        <dbReference type="Google" id="ProtNLM"/>
    </source>
</evidence>
<gene>
    <name evidence="1" type="ORF">SAMN04488063_0423</name>
</gene>
<proteinExistence type="predicted"/>
<protein>
    <recommendedName>
        <fullName evidence="3">Small CPxCG-related zinc finger protein</fullName>
    </recommendedName>
</protein>
<dbReference type="Pfam" id="PF19792">
    <property type="entry name" value="DUF6276"/>
    <property type="match status" value="1"/>
</dbReference>
<dbReference type="OrthoDB" id="212944at2157"/>
<sequence>MTRTCPDCGGDLVSFAVPDGLEPHAPDAPAAALCSNCLRTYPADAAESADFGSVADYFPRGDGGAATALLLGLLDSLALNRAAIESLADRAERDGADVLLTLDRIDGDATLAPHFDVGRRRTQVGQILD</sequence>
<dbReference type="AlphaFoldDB" id="A0A1I2LUF8"/>
<dbReference type="InterPro" id="IPR046243">
    <property type="entry name" value="DUF6276"/>
</dbReference>
<name>A0A1I2LUF8_9EURY</name>
<reference evidence="2" key="1">
    <citation type="submission" date="2016-10" db="EMBL/GenBank/DDBJ databases">
        <authorList>
            <person name="Varghese N."/>
            <person name="Submissions S."/>
        </authorList>
    </citation>
    <scope>NUCLEOTIDE SEQUENCE [LARGE SCALE GENOMIC DNA]</scope>
    <source>
        <strain evidence="2">CGMCC 1.7739</strain>
    </source>
</reference>
<dbReference type="EMBL" id="FOOQ01000001">
    <property type="protein sequence ID" value="SFF82208.1"/>
    <property type="molecule type" value="Genomic_DNA"/>
</dbReference>